<feature type="domain" description="C2H2-type" evidence="16">
    <location>
        <begin position="1587"/>
        <end position="1614"/>
    </location>
</feature>
<feature type="domain" description="C2H2-type" evidence="16">
    <location>
        <begin position="415"/>
        <end position="442"/>
    </location>
</feature>
<dbReference type="Pfam" id="PF00096">
    <property type="entry name" value="zf-C2H2"/>
    <property type="match status" value="25"/>
</dbReference>
<dbReference type="FunFam" id="3.30.160.60:FF:000358">
    <property type="entry name" value="zinc finger protein 24"/>
    <property type="match status" value="1"/>
</dbReference>
<dbReference type="FunFam" id="3.30.160.60:FF:001155">
    <property type="entry name" value="Zinc finger 30C"/>
    <property type="match status" value="4"/>
</dbReference>
<evidence type="ECO:0000256" key="8">
    <source>
        <dbReference type="ARBA" id="ARBA00022833"/>
    </source>
</evidence>
<keyword evidence="10" id="KW-0805">Transcription regulation</keyword>
<dbReference type="Gene3D" id="3.30.160.60">
    <property type="entry name" value="Classic Zinc Finger"/>
    <property type="match status" value="29"/>
</dbReference>
<evidence type="ECO:0000313" key="17">
    <source>
        <dbReference type="Proteomes" id="UP000186698"/>
    </source>
</evidence>
<dbReference type="FunFam" id="3.30.160.60:FF:000936">
    <property type="entry name" value="Zinc finger protein 577"/>
    <property type="match status" value="3"/>
</dbReference>
<proteinExistence type="inferred from homology"/>
<dbReference type="FunFam" id="3.30.160.60:FF:000478">
    <property type="entry name" value="Zinc finger protein 133"/>
    <property type="match status" value="2"/>
</dbReference>
<dbReference type="PROSITE" id="PS00028">
    <property type="entry name" value="ZINC_FINGER_C2H2_1"/>
    <property type="match status" value="27"/>
</dbReference>
<evidence type="ECO:0000256" key="6">
    <source>
        <dbReference type="ARBA" id="ARBA00022737"/>
    </source>
</evidence>
<evidence type="ECO:0000256" key="2">
    <source>
        <dbReference type="ARBA" id="ARBA00004123"/>
    </source>
</evidence>
<evidence type="ECO:0000256" key="9">
    <source>
        <dbReference type="ARBA" id="ARBA00022843"/>
    </source>
</evidence>
<feature type="domain" description="C2H2-type" evidence="16">
    <location>
        <begin position="527"/>
        <end position="549"/>
    </location>
</feature>
<keyword evidence="8" id="KW-0862">Zinc</keyword>
<dbReference type="FunFam" id="3.30.160.60:FF:000557">
    <property type="entry name" value="zinc finger and SCAN domain-containing protein 29"/>
    <property type="match status" value="1"/>
</dbReference>
<feature type="domain" description="C2H2-type" evidence="16">
    <location>
        <begin position="1531"/>
        <end position="1558"/>
    </location>
</feature>
<feature type="domain" description="C2H2-type" evidence="16">
    <location>
        <begin position="978"/>
        <end position="1005"/>
    </location>
</feature>
<dbReference type="FunFam" id="3.30.160.60:FF:000321">
    <property type="entry name" value="myeloid zinc finger 1 isoform X1"/>
    <property type="match status" value="1"/>
</dbReference>
<name>A0A8J1LZ40_XENLA</name>
<keyword evidence="9" id="KW-0832">Ubl conjugation</keyword>
<dbReference type="FunFam" id="3.30.160.60:FF:002090">
    <property type="entry name" value="Zinc finger protein 473"/>
    <property type="match status" value="1"/>
</dbReference>
<dbReference type="PANTHER" id="PTHR14003">
    <property type="entry name" value="TRANSCRIPTIONAL REPRESSOR PROTEIN YY"/>
    <property type="match status" value="1"/>
</dbReference>
<feature type="compositionally biased region" description="Polar residues" evidence="15">
    <location>
        <begin position="234"/>
        <end position="249"/>
    </location>
</feature>
<evidence type="ECO:0000313" key="18">
    <source>
        <dbReference type="RefSeq" id="XP_041434311.1"/>
    </source>
</evidence>
<evidence type="ECO:0000256" key="10">
    <source>
        <dbReference type="ARBA" id="ARBA00023015"/>
    </source>
</evidence>
<dbReference type="GO" id="GO:0005667">
    <property type="term" value="C:transcription regulator complex"/>
    <property type="evidence" value="ECO:0007669"/>
    <property type="project" value="TreeGrafter"/>
</dbReference>
<feature type="domain" description="C2H2-type" evidence="16">
    <location>
        <begin position="1671"/>
        <end position="1698"/>
    </location>
</feature>
<feature type="domain" description="C2H2-type" evidence="16">
    <location>
        <begin position="1006"/>
        <end position="1033"/>
    </location>
</feature>
<dbReference type="GeneID" id="108704256"/>
<feature type="domain" description="C2H2-type" evidence="16">
    <location>
        <begin position="359"/>
        <end position="386"/>
    </location>
</feature>
<evidence type="ECO:0000256" key="1">
    <source>
        <dbReference type="ARBA" id="ARBA00003767"/>
    </source>
</evidence>
<dbReference type="FunFam" id="3.30.160.60:FF:002063">
    <property type="entry name" value="RB associated KRAB zinc finger"/>
    <property type="match status" value="3"/>
</dbReference>
<dbReference type="FunFam" id="3.30.160.60:FF:000417">
    <property type="entry name" value="Zinc finger protein"/>
    <property type="match status" value="1"/>
</dbReference>
<evidence type="ECO:0000256" key="7">
    <source>
        <dbReference type="ARBA" id="ARBA00022771"/>
    </source>
</evidence>
<dbReference type="GO" id="GO:0000978">
    <property type="term" value="F:RNA polymerase II cis-regulatory region sequence-specific DNA binding"/>
    <property type="evidence" value="ECO:0007669"/>
    <property type="project" value="TreeGrafter"/>
</dbReference>
<evidence type="ECO:0000256" key="12">
    <source>
        <dbReference type="ARBA" id="ARBA00023163"/>
    </source>
</evidence>
<dbReference type="FunFam" id="3.30.160.60:FF:000060">
    <property type="entry name" value="zinc finger protein 436"/>
    <property type="match status" value="1"/>
</dbReference>
<feature type="domain" description="C2H2-type" evidence="16">
    <location>
        <begin position="922"/>
        <end position="949"/>
    </location>
</feature>
<keyword evidence="11" id="KW-0238">DNA-binding</keyword>
<dbReference type="InterPro" id="IPR013087">
    <property type="entry name" value="Znf_C2H2_type"/>
</dbReference>
<dbReference type="GO" id="GO:0000981">
    <property type="term" value="F:DNA-binding transcription factor activity, RNA polymerase II-specific"/>
    <property type="evidence" value="ECO:0007669"/>
    <property type="project" value="TreeGrafter"/>
</dbReference>
<feature type="domain" description="C2H2-type" evidence="16">
    <location>
        <begin position="499"/>
        <end position="526"/>
    </location>
</feature>
<comment type="similarity">
    <text evidence="3">Belongs to the krueppel C2H2-type zinc-finger protein family.</text>
</comment>
<feature type="domain" description="C2H2-type" evidence="16">
    <location>
        <begin position="1699"/>
        <end position="1726"/>
    </location>
</feature>
<keyword evidence="4" id="KW-1017">Isopeptide bond</keyword>
<evidence type="ECO:0000256" key="15">
    <source>
        <dbReference type="SAM" id="MobiDB-lite"/>
    </source>
</evidence>
<feature type="domain" description="C2H2-type" evidence="16">
    <location>
        <begin position="950"/>
        <end position="977"/>
    </location>
</feature>
<dbReference type="InterPro" id="IPR036236">
    <property type="entry name" value="Znf_C2H2_sf"/>
</dbReference>
<feature type="domain" description="C2H2-type" evidence="16">
    <location>
        <begin position="1090"/>
        <end position="1117"/>
    </location>
</feature>
<feature type="domain" description="C2H2-type" evidence="16">
    <location>
        <begin position="443"/>
        <end position="470"/>
    </location>
</feature>
<feature type="domain" description="C2H2-type" evidence="16">
    <location>
        <begin position="1727"/>
        <end position="1754"/>
    </location>
</feature>
<keyword evidence="6" id="KW-0677">Repeat</keyword>
<feature type="domain" description="C2H2-type" evidence="16">
    <location>
        <begin position="387"/>
        <end position="414"/>
    </location>
</feature>
<dbReference type="KEGG" id="xla:108704256"/>
<feature type="domain" description="C2H2-type" evidence="16">
    <location>
        <begin position="1615"/>
        <end position="1642"/>
    </location>
</feature>
<feature type="domain" description="C2H2-type" evidence="16">
    <location>
        <begin position="894"/>
        <end position="921"/>
    </location>
</feature>
<keyword evidence="17" id="KW-1185">Reference proteome</keyword>
<dbReference type="GO" id="GO:0042802">
    <property type="term" value="F:identical protein binding"/>
    <property type="evidence" value="ECO:0007669"/>
    <property type="project" value="UniProtKB-ARBA"/>
</dbReference>
<dbReference type="FunFam" id="3.30.160.60:FF:002343">
    <property type="entry name" value="Zinc finger protein 33A"/>
    <property type="match status" value="4"/>
</dbReference>
<dbReference type="GO" id="GO:0043035">
    <property type="term" value="F:chromatin insulator sequence binding"/>
    <property type="evidence" value="ECO:0000318"/>
    <property type="project" value="GO_Central"/>
</dbReference>
<gene>
    <name evidence="18" type="primary">LOC108704256</name>
</gene>
<dbReference type="GO" id="GO:0006357">
    <property type="term" value="P:regulation of transcription by RNA polymerase II"/>
    <property type="evidence" value="ECO:0000318"/>
    <property type="project" value="GO_Central"/>
</dbReference>
<dbReference type="FunFam" id="3.30.160.60:FF:000508">
    <property type="entry name" value="Myeloid zinc finger 1"/>
    <property type="match status" value="1"/>
</dbReference>
<evidence type="ECO:0000256" key="4">
    <source>
        <dbReference type="ARBA" id="ARBA00022499"/>
    </source>
</evidence>
<dbReference type="OrthoDB" id="9411774at2759"/>
<feature type="domain" description="C2H2-type" evidence="16">
    <location>
        <begin position="331"/>
        <end position="358"/>
    </location>
</feature>
<dbReference type="FunFam" id="3.30.160.60:FF:001311">
    <property type="entry name" value="Zinc finger protein 668"/>
    <property type="match status" value="1"/>
</dbReference>
<dbReference type="SMART" id="SM00355">
    <property type="entry name" value="ZnF_C2H2"/>
    <property type="match status" value="28"/>
</dbReference>
<dbReference type="GO" id="GO:0031519">
    <property type="term" value="C:PcG protein complex"/>
    <property type="evidence" value="ECO:0007669"/>
    <property type="project" value="TreeGrafter"/>
</dbReference>
<dbReference type="GO" id="GO:0000785">
    <property type="term" value="C:chromatin"/>
    <property type="evidence" value="ECO:0007669"/>
    <property type="project" value="TreeGrafter"/>
</dbReference>
<dbReference type="PANTHER" id="PTHR14003:SF25">
    <property type="entry name" value="GASTRULA ZINC FINGER PROTEIN XLCGF57.1"/>
    <property type="match status" value="1"/>
</dbReference>
<dbReference type="FunFam" id="3.30.160.60:FF:001158">
    <property type="entry name" value="zinc finger protein 22"/>
    <property type="match status" value="2"/>
</dbReference>
<feature type="domain" description="C2H2-type" evidence="16">
    <location>
        <begin position="852"/>
        <end position="893"/>
    </location>
</feature>
<protein>
    <submittedName>
        <fullName evidence="18">Uncharacterized protein LOC108704256</fullName>
    </submittedName>
</protein>
<evidence type="ECO:0000256" key="5">
    <source>
        <dbReference type="ARBA" id="ARBA00022723"/>
    </source>
</evidence>
<dbReference type="RefSeq" id="XP_041434311.1">
    <property type="nucleotide sequence ID" value="XM_041578377.1"/>
</dbReference>
<dbReference type="SUPFAM" id="SSF57667">
    <property type="entry name" value="beta-beta-alpha zinc fingers"/>
    <property type="match status" value="15"/>
</dbReference>
<evidence type="ECO:0000256" key="13">
    <source>
        <dbReference type="ARBA" id="ARBA00023242"/>
    </source>
</evidence>
<evidence type="ECO:0000256" key="11">
    <source>
        <dbReference type="ARBA" id="ARBA00023125"/>
    </source>
</evidence>
<keyword evidence="12" id="KW-0804">Transcription</keyword>
<accession>A0A8J1LZ40</accession>
<feature type="domain" description="C2H2-type" evidence="16">
    <location>
        <begin position="1062"/>
        <end position="1089"/>
    </location>
</feature>
<dbReference type="GO" id="GO:0008270">
    <property type="term" value="F:zinc ion binding"/>
    <property type="evidence" value="ECO:0007669"/>
    <property type="project" value="UniProtKB-KW"/>
</dbReference>
<dbReference type="GO" id="GO:0005694">
    <property type="term" value="C:chromosome"/>
    <property type="evidence" value="ECO:0000318"/>
    <property type="project" value="GO_Central"/>
</dbReference>
<reference evidence="18" key="1">
    <citation type="submission" date="2025-08" db="UniProtKB">
        <authorList>
            <consortium name="RefSeq"/>
        </authorList>
    </citation>
    <scope>IDENTIFICATION</scope>
    <source>
        <strain evidence="18">J_2021</strain>
        <tissue evidence="18">Erythrocytes</tissue>
    </source>
</reference>
<feature type="domain" description="C2H2-type" evidence="16">
    <location>
        <begin position="1146"/>
        <end position="1173"/>
    </location>
</feature>
<comment type="function">
    <text evidence="1">May be involved in transcriptional regulation.</text>
</comment>
<feature type="region of interest" description="Disordered" evidence="15">
    <location>
        <begin position="229"/>
        <end position="249"/>
    </location>
</feature>
<feature type="domain" description="C2H2-type" evidence="16">
    <location>
        <begin position="1643"/>
        <end position="1670"/>
    </location>
</feature>
<keyword evidence="5" id="KW-0479">Metal-binding</keyword>
<dbReference type="Proteomes" id="UP000186698">
    <property type="component" value="Chromosome 9_10S"/>
</dbReference>
<feature type="domain" description="C2H2-type" evidence="16">
    <location>
        <begin position="1755"/>
        <end position="1776"/>
    </location>
</feature>
<evidence type="ECO:0000256" key="14">
    <source>
        <dbReference type="PROSITE-ProRule" id="PRU00042"/>
    </source>
</evidence>
<feature type="domain" description="C2H2-type" evidence="16">
    <location>
        <begin position="1174"/>
        <end position="1201"/>
    </location>
</feature>
<keyword evidence="7 14" id="KW-0863">Zinc-finger</keyword>
<dbReference type="FunFam" id="3.30.160.60:FF:000446">
    <property type="entry name" value="Zinc finger protein"/>
    <property type="match status" value="1"/>
</dbReference>
<feature type="domain" description="C2H2-type" evidence="16">
    <location>
        <begin position="1559"/>
        <end position="1586"/>
    </location>
</feature>
<organism evidence="17 18">
    <name type="scientific">Xenopus laevis</name>
    <name type="common">African clawed frog</name>
    <dbReference type="NCBI Taxonomy" id="8355"/>
    <lineage>
        <taxon>Eukaryota</taxon>
        <taxon>Metazoa</taxon>
        <taxon>Chordata</taxon>
        <taxon>Craniata</taxon>
        <taxon>Vertebrata</taxon>
        <taxon>Euteleostomi</taxon>
        <taxon>Amphibia</taxon>
        <taxon>Batrachia</taxon>
        <taxon>Anura</taxon>
        <taxon>Pipoidea</taxon>
        <taxon>Pipidae</taxon>
        <taxon>Xenopodinae</taxon>
        <taxon>Xenopus</taxon>
        <taxon>Xenopus</taxon>
    </lineage>
</organism>
<feature type="domain" description="C2H2-type" evidence="16">
    <location>
        <begin position="1118"/>
        <end position="1145"/>
    </location>
</feature>
<keyword evidence="13" id="KW-0539">Nucleus</keyword>
<feature type="domain" description="C2H2-type" evidence="16">
    <location>
        <begin position="1034"/>
        <end position="1061"/>
    </location>
</feature>
<evidence type="ECO:0000256" key="3">
    <source>
        <dbReference type="ARBA" id="ARBA00006991"/>
    </source>
</evidence>
<comment type="subcellular location">
    <subcellularLocation>
        <location evidence="2">Nucleus</location>
    </subcellularLocation>
</comment>
<feature type="domain" description="C2H2-type" evidence="16">
    <location>
        <begin position="471"/>
        <end position="498"/>
    </location>
</feature>
<evidence type="ECO:0000259" key="16">
    <source>
        <dbReference type="PROSITE" id="PS50157"/>
    </source>
</evidence>
<sequence length="1776" mass="199035">MSNIIQLLTGEEWDYKKKGNKDIEMEGMTKNNTIDLVDENVFSANGDVKITDISPFRHRLPANGIKEEAASHAGRNQSDCSINSLTKQIQETDKPTPIIGCSLNNHLSDDLKEEVASCEGRNQSDCSINPLTEQIQGTDTPTPIMGCSLNNKPTTNYISHGIKEEPVSYHEKNIPDFRIITISDPAVEKGTFAITGHSLAANYISNVIKKAPASCERRNHPDCNIITVKEQKQGTDAASPSLRSSPNNDSSVNYIPNGIKEASALCEGGNHHDFNVIMVTENVEGTDTPNPIMGNNPSNRFSEIMWGKYRTNVNKDTSMSYEREQFLTDIYNCTECQKGFISNEDLVKHQESHAGEKPCICSECGICFAHALDLSKHQKTHTGDKPIICLECGKCFTRRWYLSVHQKIHTGEKPHSCSECGKCFSRRSHLTLHQLIHTGEKTFCCSDCGKCFARRSRLTVHQRIHTGEKPYSCSVCGKSFRERSDLSVHLKVHTGEKPYFCSECGKCFTRRTNLAEHQRIHTGERTFSCSVCGKWFTRQSRLISHERVHQTPALILIQGWKLHTQPLLEEVPQCEETGRNEQTRTCVPTNSFPGAQLYRSGPVVCLRHSHVRVGGGADKKILELMSNIIQLLTGEVAIRTHHVSIYFSLDEWDYIKGNKELYEEGIKEEPQQLHPLDCEYEDKRDIPSDLGGTLCYNNETSKIGAEGTDFCAKGNLTISPVEQPPPANGIKEERASCAEGNQSDCSINPFTEQIQGTDKPTPIMGYSLNNSSANYIKEEVVQCHEGNHSDMRIITASESILETNTSAAMIRCNLNTSLSASCEGGNQSDCRINELTEQIQGTDTPTGNIVLYICSECQKHFSTKAGLARHQKTHSVFVGEENAYGRIHTEEKPFPCSECGKRFARRLHLTDHQSSHTGEKPYACSQCEKYFTHRSNLNRHLKLHKGEKPFPCSQCGKRFPCVSDLNIHRRVHTGERPYSCSECGKCFKHHSNLTNHQRTHTGEKPFSCTECGKGFKDRSSLTVHHRTHTGEKPFSCSECGKCFINQACLRVHKRIHTGEKPFPCTECEKSFSDRACLRGHKRTHTGEKPYSCSECGKCFRDGAGLRVHKRIHTGEKPYTCSDCGKCFSDRSCFRTHRKIHTGGKPFSCSECGKCFIHLHDLTVHLRIHTGEKPFTCTECGKCFKHNSQLTTHSQIHKRKNTSDDGGALHAPGSVIQKENNKNDKKILELMSNIIQLLTGEVAIRTHHVSIYFSLDEWDYIKGNKDLYEEGMKEEPQQLRPLDGEYEDKRDITADLGGTLCYNNEPSKIGAEGAEFCHNGNLTNSETPPVEQPPPANRIKEEVTSWEGGNQSVCSINPFTEQIKGTDTPIMGSSLSHLGIIKITQPILGTLSTPMLGCSQSMNLPANYVSNKDSTSWEGGNLSEYRMISIPGAATVANDSKQTVQGNLTNPQMSPVEQPPPNNGVKEEVASWERENQSNCSINPLTEQIQGTDTPTPIMQYNPLITQDNKDDQRTRTQLKYHHRPHTGEKPFPCSECGKCFGRSSSLTVHQRAHTGEKPYCCSECGKCFSTHSILARHQITHTEEKPFPCSECGKCFATSSQLTVHRQINREDNPYSCYQCGKCFSRSSYLITHHRTHTGEKPYSCSECGKCFATSSHLNVHRQIHREDKPYSCSQCGKCFSRSSYLITHQRTHTGERPYSCSECGKCFARSSSLIEHKQTHTGERPYSCSECGKCFLKQGQLKNHHRTHTGEKPFCCSECGKCFTHNHSLRSYKCT</sequence>
<dbReference type="PROSITE" id="PS50157">
    <property type="entry name" value="ZINC_FINGER_C2H2_2"/>
    <property type="match status" value="29"/>
</dbReference>